<organism evidence="2 3">
    <name type="scientific">Leptospira kobayashii</name>
    <dbReference type="NCBI Taxonomy" id="1917830"/>
    <lineage>
        <taxon>Bacteria</taxon>
        <taxon>Pseudomonadati</taxon>
        <taxon>Spirochaetota</taxon>
        <taxon>Spirochaetia</taxon>
        <taxon>Leptospirales</taxon>
        <taxon>Leptospiraceae</taxon>
        <taxon>Leptospira</taxon>
    </lineage>
</organism>
<keyword evidence="3" id="KW-1185">Reference proteome</keyword>
<proteinExistence type="predicted"/>
<evidence type="ECO:0000313" key="2">
    <source>
        <dbReference type="EMBL" id="BDA80172.1"/>
    </source>
</evidence>
<dbReference type="EMBL" id="AP025028">
    <property type="protein sequence ID" value="BDA80172.1"/>
    <property type="molecule type" value="Genomic_DNA"/>
</dbReference>
<evidence type="ECO:0000313" key="3">
    <source>
        <dbReference type="Proteomes" id="UP000245263"/>
    </source>
</evidence>
<keyword evidence="1" id="KW-1133">Transmembrane helix</keyword>
<keyword evidence="1" id="KW-0472">Membrane</keyword>
<gene>
    <name evidence="2" type="ORF">LPTSP3_g31020</name>
</gene>
<evidence type="ECO:0000256" key="1">
    <source>
        <dbReference type="SAM" id="Phobius"/>
    </source>
</evidence>
<dbReference type="Proteomes" id="UP000245263">
    <property type="component" value="Chromosome 1"/>
</dbReference>
<dbReference type="RefSeq" id="WP_109020924.1">
    <property type="nucleotide sequence ID" value="NZ_AP025028.1"/>
</dbReference>
<feature type="transmembrane region" description="Helical" evidence="1">
    <location>
        <begin position="213"/>
        <end position="234"/>
    </location>
</feature>
<protein>
    <submittedName>
        <fullName evidence="2">Uncharacterized protein</fullName>
    </submittedName>
</protein>
<name>A0ABN6KLJ9_9LEPT</name>
<sequence>MEKVKIKLYRIGNLYKEIDFRALEQWNSKIFTFIDDIQTLSIQEDTQGPFWRYLDKQLENIIPKPDNKILSLCIIDHPLEENYYIRRLSDNRVCISIHEIKDILKTEEISLNNYLLRCIYELALVFHSQNSKVPISLYKLAHDENRGCLFDMNAHKENIAKSCNLPILCDECYVKYKAYSVSTEFLDRIRKEIKKINRNLFYIIKAFIQKRPIVSIVLTSLFAIFLNILSSYIFEKIKELFQNIGNVG</sequence>
<keyword evidence="1" id="KW-0812">Transmembrane</keyword>
<accession>A0ABN6KLJ9</accession>
<reference evidence="2 3" key="1">
    <citation type="submission" date="2021-08" db="EMBL/GenBank/DDBJ databases">
        <title>Complete genome sequence of Leptospira kobayashii strain E30.</title>
        <authorList>
            <person name="Nakao R."/>
            <person name="Nakamura S."/>
            <person name="Masuzawa T."/>
            <person name="Koizumi N."/>
        </authorList>
    </citation>
    <scope>NUCLEOTIDE SEQUENCE [LARGE SCALE GENOMIC DNA]</scope>
    <source>
        <strain evidence="2 3">E30</strain>
    </source>
</reference>